<evidence type="ECO:0000313" key="2">
    <source>
        <dbReference type="EMBL" id="MFC7190625.1"/>
    </source>
</evidence>
<keyword evidence="3" id="KW-1185">Reference proteome</keyword>
<reference evidence="2 3" key="1">
    <citation type="journal article" date="2019" name="Int. J. Syst. Evol. Microbiol.">
        <title>The Global Catalogue of Microorganisms (GCM) 10K type strain sequencing project: providing services to taxonomists for standard genome sequencing and annotation.</title>
        <authorList>
            <consortium name="The Broad Institute Genomics Platform"/>
            <consortium name="The Broad Institute Genome Sequencing Center for Infectious Disease"/>
            <person name="Wu L."/>
            <person name="Ma J."/>
        </authorList>
    </citation>
    <scope>NUCLEOTIDE SEQUENCE [LARGE SCALE GENOMIC DNA]</scope>
    <source>
        <strain evidence="2 3">RDMS1</strain>
    </source>
</reference>
<keyword evidence="1" id="KW-1133">Transmembrane helix</keyword>
<dbReference type="EMBL" id="JBHTAX010000001">
    <property type="protein sequence ID" value="MFC7190625.1"/>
    <property type="molecule type" value="Genomic_DNA"/>
</dbReference>
<evidence type="ECO:0000256" key="1">
    <source>
        <dbReference type="SAM" id="Phobius"/>
    </source>
</evidence>
<organism evidence="2 3">
    <name type="scientific">Halocatena marina</name>
    <dbReference type="NCBI Taxonomy" id="2934937"/>
    <lineage>
        <taxon>Archaea</taxon>
        <taxon>Methanobacteriati</taxon>
        <taxon>Methanobacteriota</taxon>
        <taxon>Stenosarchaea group</taxon>
        <taxon>Halobacteria</taxon>
        <taxon>Halobacteriales</taxon>
        <taxon>Natronomonadaceae</taxon>
        <taxon>Halocatena</taxon>
    </lineage>
</organism>
<evidence type="ECO:0008006" key="4">
    <source>
        <dbReference type="Google" id="ProtNLM"/>
    </source>
</evidence>
<comment type="caution">
    <text evidence="2">The sequence shown here is derived from an EMBL/GenBank/DDBJ whole genome shotgun (WGS) entry which is preliminary data.</text>
</comment>
<feature type="transmembrane region" description="Helical" evidence="1">
    <location>
        <begin position="57"/>
        <end position="75"/>
    </location>
</feature>
<dbReference type="GeneID" id="76200259"/>
<name>A0ABD5YMW0_9EURY</name>
<keyword evidence="1" id="KW-0472">Membrane</keyword>
<dbReference type="RefSeq" id="WP_264556008.1">
    <property type="nucleotide sequence ID" value="NZ_CP109979.1"/>
</dbReference>
<proteinExistence type="predicted"/>
<evidence type="ECO:0000313" key="3">
    <source>
        <dbReference type="Proteomes" id="UP001596417"/>
    </source>
</evidence>
<keyword evidence="1" id="KW-0812">Transmembrane</keyword>
<feature type="transmembrane region" description="Helical" evidence="1">
    <location>
        <begin position="127"/>
        <end position="151"/>
    </location>
</feature>
<accession>A0ABD5YMW0</accession>
<dbReference type="AlphaFoldDB" id="A0ABD5YMW0"/>
<sequence length="165" mass="17751">MPFTPFHFGPGLLVGVPLRRRLDLVTFLVANVLVDVRATLVFFNIRSGPLHGPLHTYLGALGLAVILTGSVLVVTQRIPNTTQWTGYRPASVTAVALASVAGTWLHVTLDAILYSDMQPLYPVLGNPLYGLTGTLTIYGACTLALFLGAIASVPPLWRRWRASSA</sequence>
<dbReference type="Proteomes" id="UP001596417">
    <property type="component" value="Unassembled WGS sequence"/>
</dbReference>
<feature type="transmembrane region" description="Helical" evidence="1">
    <location>
        <begin position="87"/>
        <end position="107"/>
    </location>
</feature>
<gene>
    <name evidence="2" type="ORF">ACFQL7_12765</name>
</gene>
<protein>
    <recommendedName>
        <fullName evidence="4">Hydrolase</fullName>
    </recommendedName>
</protein>